<dbReference type="EMBL" id="GEDG01028851">
    <property type="protein sequence ID" value="JAP12912.1"/>
    <property type="molecule type" value="Transcribed_RNA"/>
</dbReference>
<reference evidence="2" key="1">
    <citation type="submission" date="2015-12" db="EMBL/GenBank/DDBJ databases">
        <title>Gene expression during late stages of embryo sac development: a critical building block for successful pollen-pistil interactions.</title>
        <authorList>
            <person name="Liu Y."/>
            <person name="Joly V."/>
            <person name="Sabar M."/>
            <person name="Matton D.P."/>
        </authorList>
    </citation>
    <scope>NUCLEOTIDE SEQUENCE</scope>
</reference>
<feature type="chain" id="PRO_5006865581" evidence="1">
    <location>
        <begin position="20"/>
        <end position="83"/>
    </location>
</feature>
<protein>
    <submittedName>
        <fullName evidence="2">Putative ovule protein</fullName>
    </submittedName>
</protein>
<feature type="non-terminal residue" evidence="2">
    <location>
        <position position="83"/>
    </location>
</feature>
<dbReference type="AlphaFoldDB" id="A0A0V0GZM6"/>
<sequence>MRILLMVILIITQITNSHSRQSDSIGEFSVSFTGKNKHYFGLDDVLSLSNNANSTQRSSIEAGKALCYDEKIMEIYEILAEKF</sequence>
<evidence type="ECO:0000256" key="1">
    <source>
        <dbReference type="SAM" id="SignalP"/>
    </source>
</evidence>
<name>A0A0V0GZM6_SOLCH</name>
<evidence type="ECO:0000313" key="2">
    <source>
        <dbReference type="EMBL" id="JAP12912.1"/>
    </source>
</evidence>
<feature type="signal peptide" evidence="1">
    <location>
        <begin position="1"/>
        <end position="19"/>
    </location>
</feature>
<organism evidence="2">
    <name type="scientific">Solanum chacoense</name>
    <name type="common">Chaco potato</name>
    <dbReference type="NCBI Taxonomy" id="4108"/>
    <lineage>
        <taxon>Eukaryota</taxon>
        <taxon>Viridiplantae</taxon>
        <taxon>Streptophyta</taxon>
        <taxon>Embryophyta</taxon>
        <taxon>Tracheophyta</taxon>
        <taxon>Spermatophyta</taxon>
        <taxon>Magnoliopsida</taxon>
        <taxon>eudicotyledons</taxon>
        <taxon>Gunneridae</taxon>
        <taxon>Pentapetalae</taxon>
        <taxon>asterids</taxon>
        <taxon>lamiids</taxon>
        <taxon>Solanales</taxon>
        <taxon>Solanaceae</taxon>
        <taxon>Solanoideae</taxon>
        <taxon>Solaneae</taxon>
        <taxon>Solanum</taxon>
    </lineage>
</organism>
<accession>A0A0V0GZM6</accession>
<keyword evidence="1" id="KW-0732">Signal</keyword>
<proteinExistence type="predicted"/>